<dbReference type="EMBL" id="JAPDRP010000017">
    <property type="protein sequence ID" value="KAJ9640541.1"/>
    <property type="molecule type" value="Genomic_DNA"/>
</dbReference>
<evidence type="ECO:0000313" key="1">
    <source>
        <dbReference type="EMBL" id="KAJ9640541.1"/>
    </source>
</evidence>
<sequence>MYGGQIYTAGATGFIGSYIVAAALSFGYRVRGTVRSDGKAAVSHKTHGNNLKYTTAVVPDVAAPSAFDGASKDVHGVVHVASNMSFNNDPAKVIPGVKRATLIDQGLNTPADKRDDDPRFGQIVYAAAKTEEERAAWTFVRDQKPGFGFNSVLPNYNAGRVLPGVPRGPSGQGITNVYQGNPDMGFPAQWMINVEDDAKIHIACLADKTVNGERVLQFTHPFNWNDVLAVIRQLRPQAKTIEDIKGQQRDWSTVDNERGAELLRKLWGQDGHRTFEESVRNNLELME</sequence>
<dbReference type="Proteomes" id="UP001172680">
    <property type="component" value="Unassembled WGS sequence"/>
</dbReference>
<gene>
    <name evidence="1" type="ORF">H2199_006080</name>
</gene>
<evidence type="ECO:0000313" key="2">
    <source>
        <dbReference type="Proteomes" id="UP001172680"/>
    </source>
</evidence>
<keyword evidence="2" id="KW-1185">Reference proteome</keyword>
<protein>
    <submittedName>
        <fullName evidence="1">Uncharacterized protein</fullName>
    </submittedName>
</protein>
<reference evidence="1" key="1">
    <citation type="submission" date="2022-10" db="EMBL/GenBank/DDBJ databases">
        <title>Culturing micro-colonial fungi from biological soil crusts in the Mojave desert and describing Neophaeococcomyces mojavensis, and introducing the new genera and species Taxawa tesnikishii.</title>
        <authorList>
            <person name="Kurbessoian T."/>
            <person name="Stajich J.E."/>
        </authorList>
    </citation>
    <scope>NUCLEOTIDE SEQUENCE</scope>
    <source>
        <strain evidence="1">JES_115</strain>
    </source>
</reference>
<name>A0ACC2YZR7_9PEZI</name>
<accession>A0ACC2YZR7</accession>
<comment type="caution">
    <text evidence="1">The sequence shown here is derived from an EMBL/GenBank/DDBJ whole genome shotgun (WGS) entry which is preliminary data.</text>
</comment>
<organism evidence="1 2">
    <name type="scientific">Coniosporium tulheliwenetii</name>
    <dbReference type="NCBI Taxonomy" id="3383036"/>
    <lineage>
        <taxon>Eukaryota</taxon>
        <taxon>Fungi</taxon>
        <taxon>Dikarya</taxon>
        <taxon>Ascomycota</taxon>
        <taxon>Pezizomycotina</taxon>
        <taxon>Dothideomycetes</taxon>
        <taxon>Dothideomycetes incertae sedis</taxon>
        <taxon>Coniosporium</taxon>
    </lineage>
</organism>
<proteinExistence type="predicted"/>